<dbReference type="Gene3D" id="3.30.465.10">
    <property type="match status" value="1"/>
</dbReference>
<dbReference type="Proteomes" id="UP000823635">
    <property type="component" value="Unassembled WGS sequence"/>
</dbReference>
<dbReference type="Gene3D" id="1.10.45.10">
    <property type="entry name" value="Vanillyl-alcohol Oxidase, Chain A, domain 4"/>
    <property type="match status" value="1"/>
</dbReference>
<dbReference type="GO" id="GO:0004458">
    <property type="term" value="F:D-lactate dehydrogenase (cytochrome) activity"/>
    <property type="evidence" value="ECO:0007669"/>
    <property type="project" value="UniProtKB-EC"/>
</dbReference>
<dbReference type="InterPro" id="IPR017896">
    <property type="entry name" value="4Fe4S_Fe-S-bd"/>
</dbReference>
<dbReference type="PANTHER" id="PTHR11748:SF111">
    <property type="entry name" value="D-LACTATE DEHYDROGENASE, MITOCHONDRIAL-RELATED"/>
    <property type="match status" value="1"/>
</dbReference>
<protein>
    <recommendedName>
        <fullName evidence="7">D-lactate dehydrogenase (cytochrome)</fullName>
        <ecNumber evidence="7">1.1.2.4</ecNumber>
    </recommendedName>
</protein>
<dbReference type="InterPro" id="IPR016171">
    <property type="entry name" value="Vanillyl_alc_oxidase_C-sub2"/>
</dbReference>
<dbReference type="Gene3D" id="1.10.1060.10">
    <property type="entry name" value="Alpha-helical ferredoxin"/>
    <property type="match status" value="1"/>
</dbReference>
<dbReference type="InterPro" id="IPR006094">
    <property type="entry name" value="Oxid_FAD_bind_N"/>
</dbReference>
<keyword evidence="6" id="KW-0560">Oxidoreductase</keyword>
<dbReference type="PROSITE" id="PS51387">
    <property type="entry name" value="FAD_PCMH"/>
    <property type="match status" value="1"/>
</dbReference>
<dbReference type="InterPro" id="IPR016169">
    <property type="entry name" value="FAD-bd_PCMH_sub2"/>
</dbReference>
<dbReference type="SUPFAM" id="SSF46548">
    <property type="entry name" value="alpha-helical ferredoxin"/>
    <property type="match status" value="1"/>
</dbReference>
<evidence type="ECO:0000256" key="6">
    <source>
        <dbReference type="ARBA" id="ARBA00023002"/>
    </source>
</evidence>
<evidence type="ECO:0000259" key="9">
    <source>
        <dbReference type="PROSITE" id="PS51387"/>
    </source>
</evidence>
<proteinExistence type="inferred from homology"/>
<evidence type="ECO:0000259" key="8">
    <source>
        <dbReference type="PROSITE" id="PS51379"/>
    </source>
</evidence>
<comment type="caution">
    <text evidence="10">The sequence shown here is derived from an EMBL/GenBank/DDBJ whole genome shotgun (WGS) entry which is preliminary data.</text>
</comment>
<evidence type="ECO:0000256" key="4">
    <source>
        <dbReference type="ARBA" id="ARBA00022827"/>
    </source>
</evidence>
<evidence type="ECO:0000256" key="3">
    <source>
        <dbReference type="ARBA" id="ARBA00022630"/>
    </source>
</evidence>
<dbReference type="InterPro" id="IPR016167">
    <property type="entry name" value="FAD-bd_PCMH_sub1"/>
</dbReference>
<dbReference type="PROSITE" id="PS51379">
    <property type="entry name" value="4FE4S_FER_2"/>
    <property type="match status" value="1"/>
</dbReference>
<comment type="cofactor">
    <cofactor evidence="1">
        <name>FAD</name>
        <dbReference type="ChEBI" id="CHEBI:57692"/>
    </cofactor>
</comment>
<evidence type="ECO:0000256" key="5">
    <source>
        <dbReference type="ARBA" id="ARBA00022946"/>
    </source>
</evidence>
<evidence type="ECO:0000256" key="7">
    <source>
        <dbReference type="ARBA" id="ARBA00038897"/>
    </source>
</evidence>
<dbReference type="InterPro" id="IPR036318">
    <property type="entry name" value="FAD-bd_PCMH-like_sf"/>
</dbReference>
<dbReference type="SUPFAM" id="SSF55103">
    <property type="entry name" value="FAD-linked oxidases, C-terminal domain"/>
    <property type="match status" value="1"/>
</dbReference>
<sequence length="949" mass="104879">MINGKYKSFYERLNKVIPRERLLHDALSTLAFGTDASFYRLIPKLVVRAVSEEEIQYIAKCAYEMNIPVTYRAAGTSLSGQAISDSVLVIATHGFKNYEILDGGRKINLQPGIRGGMANRYLASYGRKIGPDPASIDSAMIGGIAANNASGMCCGTTDNSYKTIADIKVILSDGTVLDTADGQSRNEFVKTHGHMLERLEKMAARIDADEELRERIRRKYKIKNTTGYSLNAFVDYKDGFDILKHLIIGSEGTLAFIASITYNTIIDHKHKGLALAIYPTIKEACRAVQVLRDQPVSAVELMDRAAMRSVENAEGVPSLLKGLSEGACGLLIEATAEDDALLNDKIGQISAAIKEFGTEVPYSFTKDLKEQAALWKIRKETLPTVAGMRKSGTTAIIEDICFPVHRLAEATMDLRAVFHDNGYDDAVIFGHALAGNLHFMFNQDFTTPSEVERYKKFMDDIANLVVAKYDGSLKAEHGTGRNMAPFVELEWGAQAYALMKEVKEIFDPKGILNPGVILNSDKNVHIENLKPCPQTNEIVDKCMECGFCEGTCVAEGLTLSPRQRVASFREMERLRRSGEEPHIAAEMQKQYRYWGDETCATDSLCAMKCPVKVDTGKLIKSIRHAKHSPKSEARAVKLASNMDKVTGGMRAGLNAVYGMRMLFGKTVFGAMATGVRKISGNLVPMWNEYFPKGAHKIDVSAAKENRPDAEKVVYFPSCITRSMGVSKSYSKELEITQLTARLIRKAGYEIIYPENLDKLCCGMAFSSKGYVEAGKKASDELENALKKASENGKYPILCDMSPCLYTMHVNMDSKLKLYEPAEFITKYLLPRLKITPKHEKIAVFAVCSTKKLGVDNMLFDLAKLCSDQVVVLESNCCGFAGDRGFTYPELNTHGLRLLKEQIDGRADGSGQPCVAGYATSRTCEIGLSRNSGVTFRSILYLLDEVSERK</sequence>
<dbReference type="InterPro" id="IPR004113">
    <property type="entry name" value="FAD-bd_oxidored_4_C"/>
</dbReference>
<dbReference type="InterPro" id="IPR004017">
    <property type="entry name" value="Cys_rich_dom"/>
</dbReference>
<dbReference type="Pfam" id="PF01565">
    <property type="entry name" value="FAD_binding_4"/>
    <property type="match status" value="1"/>
</dbReference>
<comment type="similarity">
    <text evidence="2">Belongs to the FAD-binding oxidoreductase/transferase type 4 family.</text>
</comment>
<dbReference type="Gene3D" id="3.30.70.2740">
    <property type="match status" value="1"/>
</dbReference>
<dbReference type="InterPro" id="IPR009051">
    <property type="entry name" value="Helical_ferredxn"/>
</dbReference>
<dbReference type="PANTHER" id="PTHR11748">
    <property type="entry name" value="D-LACTATE DEHYDROGENASE"/>
    <property type="match status" value="1"/>
</dbReference>
<name>A0A9D9DM05_9BACT</name>
<dbReference type="FunFam" id="1.10.45.10:FF:000001">
    <property type="entry name" value="D-lactate dehydrogenase mitochondrial"/>
    <property type="match status" value="1"/>
</dbReference>
<gene>
    <name evidence="10" type="ORF">IAC68_06375</name>
</gene>
<evidence type="ECO:0000313" key="10">
    <source>
        <dbReference type="EMBL" id="MBO8429537.1"/>
    </source>
</evidence>
<feature type="domain" description="4Fe-4S ferredoxin-type" evidence="8">
    <location>
        <begin position="531"/>
        <end position="562"/>
    </location>
</feature>
<evidence type="ECO:0000256" key="1">
    <source>
        <dbReference type="ARBA" id="ARBA00001974"/>
    </source>
</evidence>
<dbReference type="GO" id="GO:0051536">
    <property type="term" value="F:iron-sulfur cluster binding"/>
    <property type="evidence" value="ECO:0007669"/>
    <property type="project" value="InterPro"/>
</dbReference>
<dbReference type="AlphaFoldDB" id="A0A9D9DM05"/>
<dbReference type="EC" id="1.1.2.4" evidence="7"/>
<keyword evidence="5" id="KW-0809">Transit peptide</keyword>
<dbReference type="Pfam" id="PF02913">
    <property type="entry name" value="FAD-oxidase_C"/>
    <property type="match status" value="1"/>
</dbReference>
<evidence type="ECO:0000313" key="11">
    <source>
        <dbReference type="Proteomes" id="UP000823635"/>
    </source>
</evidence>
<dbReference type="GO" id="GO:1903457">
    <property type="term" value="P:lactate catabolic process"/>
    <property type="evidence" value="ECO:0007669"/>
    <property type="project" value="TreeGrafter"/>
</dbReference>
<reference evidence="10" key="2">
    <citation type="journal article" date="2021" name="PeerJ">
        <title>Extensive microbial diversity within the chicken gut microbiome revealed by metagenomics and culture.</title>
        <authorList>
            <person name="Gilroy R."/>
            <person name="Ravi A."/>
            <person name="Getino M."/>
            <person name="Pursley I."/>
            <person name="Horton D.L."/>
            <person name="Alikhan N.F."/>
            <person name="Baker D."/>
            <person name="Gharbi K."/>
            <person name="Hall N."/>
            <person name="Watson M."/>
            <person name="Adriaenssens E.M."/>
            <person name="Foster-Nyarko E."/>
            <person name="Jarju S."/>
            <person name="Secka A."/>
            <person name="Antonio M."/>
            <person name="Oren A."/>
            <person name="Chaudhuri R.R."/>
            <person name="La Ragione R."/>
            <person name="Hildebrand F."/>
            <person name="Pallen M.J."/>
        </authorList>
    </citation>
    <scope>NUCLEOTIDE SEQUENCE</scope>
    <source>
        <strain evidence="10">15467</strain>
    </source>
</reference>
<dbReference type="GO" id="GO:0071949">
    <property type="term" value="F:FAD binding"/>
    <property type="evidence" value="ECO:0007669"/>
    <property type="project" value="InterPro"/>
</dbReference>
<reference evidence="10" key="1">
    <citation type="submission" date="2020-10" db="EMBL/GenBank/DDBJ databases">
        <authorList>
            <person name="Gilroy R."/>
        </authorList>
    </citation>
    <scope>NUCLEOTIDE SEQUENCE</scope>
    <source>
        <strain evidence="10">15467</strain>
    </source>
</reference>
<keyword evidence="4" id="KW-0274">FAD</keyword>
<dbReference type="Gene3D" id="3.30.70.2190">
    <property type="match status" value="1"/>
</dbReference>
<keyword evidence="3" id="KW-0285">Flavoprotein</keyword>
<dbReference type="Pfam" id="PF02754">
    <property type="entry name" value="CCG"/>
    <property type="match status" value="1"/>
</dbReference>
<evidence type="ECO:0000256" key="2">
    <source>
        <dbReference type="ARBA" id="ARBA00008000"/>
    </source>
</evidence>
<feature type="domain" description="FAD-binding PCMH-type" evidence="9">
    <location>
        <begin position="39"/>
        <end position="267"/>
    </location>
</feature>
<organism evidence="10 11">
    <name type="scientific">Candidatus Egerieousia excrementavium</name>
    <dbReference type="NCBI Taxonomy" id="2840778"/>
    <lineage>
        <taxon>Bacteria</taxon>
        <taxon>Pseudomonadati</taxon>
        <taxon>Bacteroidota</taxon>
        <taxon>Bacteroidia</taxon>
        <taxon>Bacteroidales</taxon>
        <taxon>Candidatus Egerieousia</taxon>
    </lineage>
</organism>
<accession>A0A9D9DM05</accession>
<dbReference type="InterPro" id="IPR016164">
    <property type="entry name" value="FAD-linked_Oxase-like_C"/>
</dbReference>
<dbReference type="EMBL" id="JADINB010000137">
    <property type="protein sequence ID" value="MBO8429537.1"/>
    <property type="molecule type" value="Genomic_DNA"/>
</dbReference>
<dbReference type="SUPFAM" id="SSF56176">
    <property type="entry name" value="FAD-binding/transporter-associated domain-like"/>
    <property type="match status" value="1"/>
</dbReference>
<dbReference type="InterPro" id="IPR016166">
    <property type="entry name" value="FAD-bd_PCMH"/>
</dbReference>
<dbReference type="GO" id="GO:0008720">
    <property type="term" value="F:D-lactate dehydrogenase (NAD+) activity"/>
    <property type="evidence" value="ECO:0007669"/>
    <property type="project" value="TreeGrafter"/>
</dbReference>
<dbReference type="Gene3D" id="3.30.43.10">
    <property type="entry name" value="Uridine Diphospho-n-acetylenolpyruvylglucosamine Reductase, domain 2"/>
    <property type="match status" value="1"/>
</dbReference>